<reference evidence="2 3" key="1">
    <citation type="submission" date="2018-02" db="EMBL/GenBank/DDBJ databases">
        <title>Complete genome of Nitrosopumilus oxyclinae HCE1.</title>
        <authorList>
            <person name="Qin W."/>
            <person name="Zheng Y."/>
            <person name="Stahl D.A."/>
        </authorList>
    </citation>
    <scope>NUCLEOTIDE SEQUENCE [LARGE SCALE GENOMIC DNA]</scope>
    <source>
        <strain evidence="2 3">HCE1</strain>
    </source>
</reference>
<dbReference type="CDD" id="cd00156">
    <property type="entry name" value="REC"/>
    <property type="match status" value="1"/>
</dbReference>
<dbReference type="OrthoDB" id="2830at2157"/>
<proteinExistence type="predicted"/>
<dbReference type="PANTHER" id="PTHR43228">
    <property type="entry name" value="TWO-COMPONENT RESPONSE REGULATOR"/>
    <property type="match status" value="1"/>
</dbReference>
<keyword evidence="3" id="KW-1185">Reference proteome</keyword>
<dbReference type="PANTHER" id="PTHR43228:SF1">
    <property type="entry name" value="TWO-COMPONENT RESPONSE REGULATOR ARR22"/>
    <property type="match status" value="1"/>
</dbReference>
<dbReference type="InterPro" id="IPR052048">
    <property type="entry name" value="ST_Response_Regulator"/>
</dbReference>
<organism evidence="2 3">
    <name type="scientific">Nitrosopumilus oxyclinae</name>
    <dbReference type="NCBI Taxonomy" id="1959104"/>
    <lineage>
        <taxon>Archaea</taxon>
        <taxon>Nitrososphaerota</taxon>
        <taxon>Nitrososphaeria</taxon>
        <taxon>Nitrosopumilales</taxon>
        <taxon>Nitrosopumilaceae</taxon>
        <taxon>Nitrosopumilus</taxon>
    </lineage>
</organism>
<dbReference type="Pfam" id="PF00072">
    <property type="entry name" value="Response_reg"/>
    <property type="match status" value="1"/>
</dbReference>
<dbReference type="EMBL" id="CP026994">
    <property type="protein sequence ID" value="QLH04612.1"/>
    <property type="molecule type" value="Genomic_DNA"/>
</dbReference>
<protein>
    <submittedName>
        <fullName evidence="2">Response regulator</fullName>
    </submittedName>
</protein>
<dbReference type="InterPro" id="IPR001789">
    <property type="entry name" value="Sig_transdc_resp-reg_receiver"/>
</dbReference>
<dbReference type="Gene3D" id="3.40.50.2300">
    <property type="match status" value="1"/>
</dbReference>
<dbReference type="PROSITE" id="PS50110">
    <property type="entry name" value="RESPONSE_REGULATORY"/>
    <property type="match status" value="1"/>
</dbReference>
<accession>A0A7D5M1U9</accession>
<dbReference type="SUPFAM" id="SSF52172">
    <property type="entry name" value="CheY-like"/>
    <property type="match status" value="1"/>
</dbReference>
<evidence type="ECO:0000259" key="1">
    <source>
        <dbReference type="PROSITE" id="PS50110"/>
    </source>
</evidence>
<dbReference type="GO" id="GO:0000160">
    <property type="term" value="P:phosphorelay signal transduction system"/>
    <property type="evidence" value="ECO:0007669"/>
    <property type="project" value="InterPro"/>
</dbReference>
<dbReference type="InterPro" id="IPR011006">
    <property type="entry name" value="CheY-like_superfamily"/>
</dbReference>
<dbReference type="RefSeq" id="WP_179363519.1">
    <property type="nucleotide sequence ID" value="NZ_CP026994.1"/>
</dbReference>
<evidence type="ECO:0000313" key="3">
    <source>
        <dbReference type="Proteomes" id="UP000509441"/>
    </source>
</evidence>
<dbReference type="SMART" id="SM00448">
    <property type="entry name" value="REC"/>
    <property type="match status" value="1"/>
</dbReference>
<dbReference type="KEGG" id="nox:C5F49_04260"/>
<evidence type="ECO:0000313" key="2">
    <source>
        <dbReference type="EMBL" id="QLH04612.1"/>
    </source>
</evidence>
<feature type="domain" description="Response regulatory" evidence="1">
    <location>
        <begin position="103"/>
        <end position="224"/>
    </location>
</feature>
<name>A0A7D5M1U9_9ARCH</name>
<gene>
    <name evidence="2" type="ORF">C5F49_04260</name>
</gene>
<dbReference type="Proteomes" id="UP000509441">
    <property type="component" value="Chromosome"/>
</dbReference>
<dbReference type="GeneID" id="56061154"/>
<sequence length="256" mass="29003">MSTTGIDSSDKEYENQLSEIIQGELINLYGGDGYNSIMQTMVKISGRREEEIITNYDLFAELTEGVFGRLAESKILGPIKLEMLKIGEENIQQKQTPEKKSLKLLIADDEPAILTLYKTFLEGKGKEITTATDGKKCVDIYKRTSNESENCFDVVILDQKMPFMTGLEAAIEILNINPRQKIIFASGYLEKTLLEVLTKIDRAIAVIEKPFSLDVLDHMINNTELFNKLDKININQEEKDIKTKLSEIMVVLENQI</sequence>
<dbReference type="AlphaFoldDB" id="A0A7D5M1U9"/>